<comment type="caution">
    <text evidence="1">The sequence shown here is derived from an EMBL/GenBank/DDBJ whole genome shotgun (WGS) entry which is preliminary data.</text>
</comment>
<evidence type="ECO:0000313" key="1">
    <source>
        <dbReference type="EMBL" id="KAA5828693.1"/>
    </source>
</evidence>
<dbReference type="Proteomes" id="UP000323946">
    <property type="component" value="Unassembled WGS sequence"/>
</dbReference>
<evidence type="ECO:0000313" key="2">
    <source>
        <dbReference type="Proteomes" id="UP000323946"/>
    </source>
</evidence>
<reference evidence="1 2" key="1">
    <citation type="submission" date="2019-09" db="EMBL/GenBank/DDBJ databases">
        <title>Draft genome sequence of the thermophilic Saccharopolyspora hirsuta VKM Ac-666T.</title>
        <authorList>
            <person name="Lobastova T.G."/>
            <person name="Fokina V."/>
            <person name="Bragin E.Y."/>
            <person name="Shtratnikova V.Y."/>
            <person name="Starodumova I.P."/>
            <person name="Tarlachkov S.V."/>
            <person name="Donova M.V."/>
        </authorList>
    </citation>
    <scope>NUCLEOTIDE SEQUENCE [LARGE SCALE GENOMIC DNA]</scope>
    <source>
        <strain evidence="1 2">VKM Ac-666</strain>
    </source>
</reference>
<organism evidence="1 2">
    <name type="scientific">Saccharopolyspora hirsuta</name>
    <dbReference type="NCBI Taxonomy" id="1837"/>
    <lineage>
        <taxon>Bacteria</taxon>
        <taxon>Bacillati</taxon>
        <taxon>Actinomycetota</taxon>
        <taxon>Actinomycetes</taxon>
        <taxon>Pseudonocardiales</taxon>
        <taxon>Pseudonocardiaceae</taxon>
        <taxon>Saccharopolyspora</taxon>
    </lineage>
</organism>
<sequence>MTDAPAAAALAELSAPADSDEERSTSELVQVLGGLGLGVLLSARADLILDRFDSSDAVKAAAADEFVDGAVRYLGETAIRAWPARWSYQHSDVPSLYANVPLIRSNTPQGFEEVNAPLWVLQLLAEEREPGSAAFNMGVVEDAADRYRKALEART</sequence>
<proteinExistence type="predicted"/>
<name>A0A5M7BIE4_SACHI</name>
<dbReference type="EMBL" id="VWPH01000014">
    <property type="protein sequence ID" value="KAA5828693.1"/>
    <property type="molecule type" value="Genomic_DNA"/>
</dbReference>
<accession>A0A5M7BIE4</accession>
<gene>
    <name evidence="1" type="ORF">F1721_27010</name>
</gene>
<dbReference type="OrthoDB" id="4799037at2"/>
<protein>
    <submittedName>
        <fullName evidence="1">Uncharacterized protein</fullName>
    </submittedName>
</protein>
<dbReference type="AlphaFoldDB" id="A0A5M7BIE4"/>
<keyword evidence="2" id="KW-1185">Reference proteome</keyword>
<dbReference type="RefSeq" id="WP_150069615.1">
    <property type="nucleotide sequence ID" value="NZ_VWPH01000014.1"/>
</dbReference>